<protein>
    <submittedName>
        <fullName evidence="2">Pyridoxamine 5'-phosphate oxidase family protein</fullName>
    </submittedName>
</protein>
<dbReference type="EMBL" id="JAQQLI010000048">
    <property type="protein sequence ID" value="MDC7788636.1"/>
    <property type="molecule type" value="Genomic_DNA"/>
</dbReference>
<dbReference type="RefSeq" id="WP_272779467.1">
    <property type="nucleotide sequence ID" value="NZ_JAQQLI010000048.1"/>
</dbReference>
<keyword evidence="3" id="KW-1185">Reference proteome</keyword>
<dbReference type="InterPro" id="IPR011576">
    <property type="entry name" value="Pyridox_Oxase_N"/>
</dbReference>
<dbReference type="Gene3D" id="2.30.110.10">
    <property type="entry name" value="Electron Transport, Fmn-binding Protein, Chain A"/>
    <property type="match status" value="1"/>
</dbReference>
<comment type="caution">
    <text evidence="2">The sequence shown here is derived from an EMBL/GenBank/DDBJ whole genome shotgun (WGS) entry which is preliminary data.</text>
</comment>
<sequence>MSALLSDRVAAFLDLHHVMSLATAGPSGPHAATLFYARDGSAGGGLGLVWVSEEGTRHSRELAASPAVAATVAADTADFAAVRGVQMHGRAVRVDDPDEAARLRGLLAARYPFLQRLEALPDRLREAVARVAVYRLDPDEAVLIDNARGFGHKETLVLRRSD</sequence>
<gene>
    <name evidence="2" type="ORF">PQJ73_23345</name>
</gene>
<evidence type="ECO:0000313" key="2">
    <source>
        <dbReference type="EMBL" id="MDC7788636.1"/>
    </source>
</evidence>
<feature type="domain" description="Pyridoxamine 5'-phosphate oxidase N-terminal" evidence="1">
    <location>
        <begin position="6"/>
        <end position="112"/>
    </location>
</feature>
<proteinExistence type="predicted"/>
<evidence type="ECO:0000313" key="3">
    <source>
        <dbReference type="Proteomes" id="UP001165652"/>
    </source>
</evidence>
<organism evidence="2 3">
    <name type="scientific">Rhodoplanes tepidamans</name>
    <name type="common">Rhodoplanes cryptolactis</name>
    <dbReference type="NCBI Taxonomy" id="200616"/>
    <lineage>
        <taxon>Bacteria</taxon>
        <taxon>Pseudomonadati</taxon>
        <taxon>Pseudomonadota</taxon>
        <taxon>Alphaproteobacteria</taxon>
        <taxon>Hyphomicrobiales</taxon>
        <taxon>Nitrobacteraceae</taxon>
        <taxon>Rhodoplanes</taxon>
    </lineage>
</organism>
<reference evidence="2" key="2">
    <citation type="submission" date="2023-02" db="EMBL/GenBank/DDBJ databases">
        <authorList>
            <person name="Rayyan A."/>
            <person name="Meyer T."/>
            <person name="Kyndt J.A."/>
        </authorList>
    </citation>
    <scope>NUCLEOTIDE SEQUENCE</scope>
    <source>
        <strain evidence="2">DSM 9987</strain>
    </source>
</reference>
<reference evidence="2" key="1">
    <citation type="journal article" date="2023" name="Microbiol Resour">
        <title>Genome Sequences of Rhodoplanes serenus and Two Thermotolerant Strains, Rhodoplanes tepidamans and 'Rhodoplanes cryptolactis,' Further Refine the Genus.</title>
        <authorList>
            <person name="Rayyan A.A."/>
            <person name="Kyndt J.A."/>
        </authorList>
    </citation>
    <scope>NUCLEOTIDE SEQUENCE</scope>
    <source>
        <strain evidence="2">DSM 9987</strain>
    </source>
</reference>
<name>A0ABT5JGA1_RHOTP</name>
<evidence type="ECO:0000259" key="1">
    <source>
        <dbReference type="Pfam" id="PF01243"/>
    </source>
</evidence>
<dbReference type="InterPro" id="IPR012349">
    <property type="entry name" value="Split_barrel_FMN-bd"/>
</dbReference>
<dbReference type="Pfam" id="PF01243">
    <property type="entry name" value="PNPOx_N"/>
    <property type="match status" value="1"/>
</dbReference>
<accession>A0ABT5JGA1</accession>
<dbReference type="SUPFAM" id="SSF50475">
    <property type="entry name" value="FMN-binding split barrel"/>
    <property type="match status" value="1"/>
</dbReference>
<dbReference type="Proteomes" id="UP001165652">
    <property type="component" value="Unassembled WGS sequence"/>
</dbReference>